<dbReference type="AlphaFoldDB" id="A0A133VKW7"/>
<proteinExistence type="predicted"/>
<protein>
    <recommendedName>
        <fullName evidence="4">Phosphatidylethanolamine-binding protein</fullName>
    </recommendedName>
</protein>
<evidence type="ECO:0000313" key="2">
    <source>
        <dbReference type="EMBL" id="KXB07073.1"/>
    </source>
</evidence>
<evidence type="ECO:0000256" key="1">
    <source>
        <dbReference type="SAM" id="MobiDB-lite"/>
    </source>
</evidence>
<dbReference type="Gene3D" id="3.90.280.10">
    <property type="entry name" value="PEBP-like"/>
    <property type="match status" value="1"/>
</dbReference>
<evidence type="ECO:0000313" key="3">
    <source>
        <dbReference type="Proteomes" id="UP000070504"/>
    </source>
</evidence>
<reference evidence="2 3" key="1">
    <citation type="journal article" date="2016" name="Sci. Rep.">
        <title>Metabolic traits of an uncultured archaeal lineage -MSBL1- from brine pools of the Red Sea.</title>
        <authorList>
            <person name="Mwirichia R."/>
            <person name="Alam I."/>
            <person name="Rashid M."/>
            <person name="Vinu M."/>
            <person name="Ba-Alawi W."/>
            <person name="Anthony Kamau A."/>
            <person name="Kamanda Ngugi D."/>
            <person name="Goker M."/>
            <person name="Klenk H.P."/>
            <person name="Bajic V."/>
            <person name="Stingl U."/>
        </authorList>
    </citation>
    <scope>NUCLEOTIDE SEQUENCE [LARGE SCALE GENOMIC DNA]</scope>
    <source>
        <strain evidence="2">SCGC-AAA382K21</strain>
    </source>
</reference>
<dbReference type="InterPro" id="IPR036610">
    <property type="entry name" value="PEBP-like_sf"/>
</dbReference>
<dbReference type="CDD" id="cd00865">
    <property type="entry name" value="PEBP_bact_arch"/>
    <property type="match status" value="1"/>
</dbReference>
<feature type="region of interest" description="Disordered" evidence="1">
    <location>
        <begin position="1"/>
        <end position="28"/>
    </location>
</feature>
<name>A0A133VKW7_9EURY</name>
<evidence type="ECO:0008006" key="4">
    <source>
        <dbReference type="Google" id="ProtNLM"/>
    </source>
</evidence>
<organism evidence="2 3">
    <name type="scientific">candidate division MSBL1 archaeon SCGC-AAA382K21</name>
    <dbReference type="NCBI Taxonomy" id="1698283"/>
    <lineage>
        <taxon>Archaea</taxon>
        <taxon>Methanobacteriati</taxon>
        <taxon>Methanobacteriota</taxon>
        <taxon>candidate division MSBL1</taxon>
    </lineage>
</organism>
<comment type="caution">
    <text evidence="2">The sequence shown here is derived from an EMBL/GenBank/DDBJ whole genome shotgun (WGS) entry which is preliminary data.</text>
</comment>
<dbReference type="InterPro" id="IPR008914">
    <property type="entry name" value="PEBP"/>
</dbReference>
<dbReference type="PANTHER" id="PTHR30289">
    <property type="entry name" value="UNCHARACTERIZED PROTEIN YBCL-RELATED"/>
    <property type="match status" value="1"/>
</dbReference>
<keyword evidence="3" id="KW-1185">Reference proteome</keyword>
<dbReference type="SUPFAM" id="SSF49777">
    <property type="entry name" value="PEBP-like"/>
    <property type="match status" value="1"/>
</dbReference>
<sequence>MKISSQAFGNEGEIPSKYTCDGDDISPPLSVTDVPSEAESLALVCDDPDAPGGVFDHWVIWNIPADVESIQENIPKEEKVDSLGGAIQGLNSFREIGYRGPCPPAGPSHKYRFKLYALESKIDLNSGMQKKDLEREIEGRIVSKDTLVGVYGR</sequence>
<dbReference type="Proteomes" id="UP000070504">
    <property type="component" value="Unassembled WGS sequence"/>
</dbReference>
<accession>A0A133VKW7</accession>
<dbReference type="NCBIfam" id="TIGR00481">
    <property type="entry name" value="YbhB/YbcL family Raf kinase inhibitor-like protein"/>
    <property type="match status" value="1"/>
</dbReference>
<dbReference type="PANTHER" id="PTHR30289:SF1">
    <property type="entry name" value="PEBP (PHOSPHATIDYLETHANOLAMINE-BINDING PROTEIN) FAMILY PROTEIN"/>
    <property type="match status" value="1"/>
</dbReference>
<dbReference type="InterPro" id="IPR005247">
    <property type="entry name" value="YbhB_YbcL/LppC-like"/>
</dbReference>
<dbReference type="Pfam" id="PF01161">
    <property type="entry name" value="PBP"/>
    <property type="match status" value="1"/>
</dbReference>
<dbReference type="EMBL" id="LHYH01000013">
    <property type="protein sequence ID" value="KXB07073.1"/>
    <property type="molecule type" value="Genomic_DNA"/>
</dbReference>
<gene>
    <name evidence="2" type="ORF">AKJ54_00775</name>
</gene>